<evidence type="ECO:0000259" key="1">
    <source>
        <dbReference type="PROSITE" id="PS51186"/>
    </source>
</evidence>
<dbReference type="AlphaFoldDB" id="A0A239K5I7"/>
<dbReference type="Proteomes" id="UP000198281">
    <property type="component" value="Unassembled WGS sequence"/>
</dbReference>
<dbReference type="InterPro" id="IPR052742">
    <property type="entry name" value="Mito_N-acetyltransferase"/>
</dbReference>
<evidence type="ECO:0000313" key="3">
    <source>
        <dbReference type="Proteomes" id="UP000198281"/>
    </source>
</evidence>
<accession>A0A239K5I7</accession>
<reference evidence="3" key="1">
    <citation type="submission" date="2017-06" db="EMBL/GenBank/DDBJ databases">
        <authorList>
            <person name="Varghese N."/>
            <person name="Submissions S."/>
        </authorList>
    </citation>
    <scope>NUCLEOTIDE SEQUENCE [LARGE SCALE GENOMIC DNA]</scope>
    <source>
        <strain evidence="3">LNB2</strain>
    </source>
</reference>
<keyword evidence="2" id="KW-0808">Transferase</keyword>
<dbReference type="Pfam" id="PF00583">
    <property type="entry name" value="Acetyltransf_1"/>
    <property type="match status" value="1"/>
</dbReference>
<dbReference type="SUPFAM" id="SSF55729">
    <property type="entry name" value="Acyl-CoA N-acyltransferases (Nat)"/>
    <property type="match status" value="1"/>
</dbReference>
<dbReference type="InterPro" id="IPR000182">
    <property type="entry name" value="GNAT_dom"/>
</dbReference>
<dbReference type="EMBL" id="FZOS01000045">
    <property type="protein sequence ID" value="SNT12952.1"/>
    <property type="molecule type" value="Genomic_DNA"/>
</dbReference>
<gene>
    <name evidence="2" type="ORF">SAMN06295912_14513</name>
</gene>
<dbReference type="PANTHER" id="PTHR43138:SF1">
    <property type="entry name" value="N-ACETYLTRANSFERASE ACA1"/>
    <property type="match status" value="1"/>
</dbReference>
<dbReference type="Gene3D" id="3.40.630.30">
    <property type="match status" value="1"/>
</dbReference>
<dbReference type="PANTHER" id="PTHR43138">
    <property type="entry name" value="ACETYLTRANSFERASE, GNAT FAMILY"/>
    <property type="match status" value="1"/>
</dbReference>
<organism evidence="2 3">
    <name type="scientific">Edaphosphingomonas laterariae</name>
    <dbReference type="NCBI Taxonomy" id="861865"/>
    <lineage>
        <taxon>Bacteria</taxon>
        <taxon>Pseudomonadati</taxon>
        <taxon>Pseudomonadota</taxon>
        <taxon>Alphaproteobacteria</taxon>
        <taxon>Sphingomonadales</taxon>
        <taxon>Rhizorhabdaceae</taxon>
        <taxon>Edaphosphingomonas</taxon>
    </lineage>
</organism>
<evidence type="ECO:0000313" key="2">
    <source>
        <dbReference type="EMBL" id="SNT12952.1"/>
    </source>
</evidence>
<dbReference type="PROSITE" id="PS51186">
    <property type="entry name" value="GNAT"/>
    <property type="match status" value="1"/>
</dbReference>
<dbReference type="GO" id="GO:0016747">
    <property type="term" value="F:acyltransferase activity, transferring groups other than amino-acyl groups"/>
    <property type="evidence" value="ECO:0007669"/>
    <property type="project" value="InterPro"/>
</dbReference>
<dbReference type="InterPro" id="IPR016181">
    <property type="entry name" value="Acyl_CoA_acyltransferase"/>
</dbReference>
<feature type="domain" description="N-acetyltransferase" evidence="1">
    <location>
        <begin position="1"/>
        <end position="162"/>
    </location>
</feature>
<sequence length="162" mass="17726">MRIRPAEDRDNDAIWAILEPVIRAGETYALPRDMSRADALAYWRGADRWSFVAEDEADGRILGTYYLRANQAGGGAHVCNCGYMTAADAGGRGVARAMCLDSLDQARGHGFRAMQFNCVVATNERAVALWQKLGFAIVGRLPGAFDHPAFGEVDALVMFQKL</sequence>
<protein>
    <submittedName>
        <fullName evidence="2">Protein N-acetyltransferase, RimJ/RimL family</fullName>
    </submittedName>
</protein>
<dbReference type="OrthoDB" id="9788300at2"/>
<name>A0A239K5I7_9SPHN</name>
<keyword evidence="3" id="KW-1185">Reference proteome</keyword>
<dbReference type="RefSeq" id="WP_089221223.1">
    <property type="nucleotide sequence ID" value="NZ_FZOS01000045.1"/>
</dbReference>
<proteinExistence type="predicted"/>